<organism evidence="1 2">
    <name type="scientific">Leptospira kobayashii</name>
    <dbReference type="NCBI Taxonomy" id="1917830"/>
    <lineage>
        <taxon>Bacteria</taxon>
        <taxon>Pseudomonadati</taxon>
        <taxon>Spirochaetota</taxon>
        <taxon>Spirochaetia</taxon>
        <taxon>Leptospirales</taxon>
        <taxon>Leptospiraceae</taxon>
        <taxon>Leptospira</taxon>
    </lineage>
</organism>
<gene>
    <name evidence="1" type="ORF">LPTSP3_g24130</name>
</gene>
<name>A0ABN6KEK5_9LEPT</name>
<protein>
    <submittedName>
        <fullName evidence="1">Uncharacterized protein</fullName>
    </submittedName>
</protein>
<dbReference type="EMBL" id="AP025028">
    <property type="protein sequence ID" value="BDA79483.1"/>
    <property type="molecule type" value="Genomic_DNA"/>
</dbReference>
<evidence type="ECO:0000313" key="1">
    <source>
        <dbReference type="EMBL" id="BDA79483.1"/>
    </source>
</evidence>
<reference evidence="1 2" key="1">
    <citation type="submission" date="2021-08" db="EMBL/GenBank/DDBJ databases">
        <title>Complete genome sequence of Leptospira kobayashii strain E30.</title>
        <authorList>
            <person name="Nakao R."/>
            <person name="Nakamura S."/>
            <person name="Masuzawa T."/>
            <person name="Koizumi N."/>
        </authorList>
    </citation>
    <scope>NUCLEOTIDE SEQUENCE [LARGE SCALE GENOMIC DNA]</scope>
    <source>
        <strain evidence="1 2">E30</strain>
    </source>
</reference>
<evidence type="ECO:0000313" key="2">
    <source>
        <dbReference type="Proteomes" id="UP000245263"/>
    </source>
</evidence>
<proteinExistence type="predicted"/>
<keyword evidence="2" id="KW-1185">Reference proteome</keyword>
<sequence length="281" mass="32423">MSLMGNEKIKYKGQEIIENLDSILTRDHFHFELKGLTKSTRDVVNEVVQRILDKIGANPLTSFHLFSGLMEALLNAVKGNTRFVIFKDELLSKLQSSGQTPEQEAEELLDTILETEPLRDAMQRYIVPDKIKKNVQKILTLQDKKRTKKINLSPQDQEFLELVREKSKKYNLKISMKIEIRETELYIRIRNDSPIMGMDLSRIQKSRQLHAELAKEGKSAEFFRPDFLDEKESAGFGIAMVDEGFYNLGLDPLECFSIQTSKHATSVYLSYPIEALQKMEF</sequence>
<dbReference type="Proteomes" id="UP000245263">
    <property type="component" value="Chromosome 1"/>
</dbReference>
<accession>A0ABN6KEK5</accession>